<protein>
    <submittedName>
        <fullName evidence="1">Uncharacterized protein</fullName>
    </submittedName>
</protein>
<proteinExistence type="predicted"/>
<evidence type="ECO:0000313" key="2">
    <source>
        <dbReference type="Proteomes" id="UP000078387"/>
    </source>
</evidence>
<reference evidence="1 2" key="1">
    <citation type="submission" date="2016-05" db="EMBL/GenBank/DDBJ databases">
        <title>First whole genome sequencing of Entamoeba histolytica HM1:IMSS-clone-6.</title>
        <authorList>
            <person name="Mukherjee Avik.K."/>
            <person name="Izumyama S."/>
            <person name="Nakada-Tsukui K."/>
            <person name="Nozaki T."/>
        </authorList>
    </citation>
    <scope>NUCLEOTIDE SEQUENCE [LARGE SCALE GENOMIC DNA]</scope>
    <source>
        <strain evidence="1 2">HM1:IMSS clone 6</strain>
    </source>
</reference>
<evidence type="ECO:0000313" key="1">
    <source>
        <dbReference type="EMBL" id="GAT96458.1"/>
    </source>
</evidence>
<accession>A0A5K1UW09</accession>
<dbReference type="Proteomes" id="UP000078387">
    <property type="component" value="Unassembled WGS sequence"/>
</dbReference>
<gene>
    <name evidence="1" type="ORF">CL6EHI_035100</name>
</gene>
<dbReference type="VEuPathDB" id="AmoebaDB:EHI5A_184820"/>
<dbReference type="VEuPathDB" id="AmoebaDB:EHI_035100"/>
<dbReference type="VEuPathDB" id="AmoebaDB:EHI7A_140440"/>
<dbReference type="VEuPathDB" id="AmoebaDB:EHI8A_156050"/>
<sequence length="243" mass="27389">MTMNCPEPSLSRDRKRVSRSSEACITNAIVYVFISQMNGSATFRKTKRSKQTVKMYLPETINLNGTLYDQNTLASMSDSLIKEIVGEEPMDIKSMNDKQYNRSKEAQINNGLLYLLKTLGYSFGIKQTKRTKCTERLVKINSLTTPFGDIIGSELLESVGTAFSKQIEEMFGREMTITVTNELLQASQASIPTLPFSFYKTEMYQQSVAQSIPIEGSIVGSYISDGNEIYFIPNEQMPFSFTM</sequence>
<organism evidence="1 2">
    <name type="scientific">Entamoeba histolytica</name>
    <dbReference type="NCBI Taxonomy" id="5759"/>
    <lineage>
        <taxon>Eukaryota</taxon>
        <taxon>Amoebozoa</taxon>
        <taxon>Evosea</taxon>
        <taxon>Archamoebae</taxon>
        <taxon>Mastigamoebida</taxon>
        <taxon>Entamoebidae</taxon>
        <taxon>Entamoeba</taxon>
    </lineage>
</organism>
<name>A0A5K1UW09_ENTHI</name>
<dbReference type="EMBL" id="BDEQ01000001">
    <property type="protein sequence ID" value="GAT96458.1"/>
    <property type="molecule type" value="Genomic_DNA"/>
</dbReference>
<dbReference type="VEuPathDB" id="AmoebaDB:KM1_231030"/>
<dbReference type="OMA" id="MDISAMN"/>
<comment type="caution">
    <text evidence="1">The sequence shown here is derived from an EMBL/GenBank/DDBJ whole genome shotgun (WGS) entry which is preliminary data.</text>
</comment>
<dbReference type="AlphaFoldDB" id="A0A5K1UW09"/>